<feature type="transmembrane region" description="Helical" evidence="12">
    <location>
        <begin position="472"/>
        <end position="493"/>
    </location>
</feature>
<dbReference type="GO" id="GO:0005886">
    <property type="term" value="C:plasma membrane"/>
    <property type="evidence" value="ECO:0007669"/>
    <property type="project" value="UniProtKB-SubCell"/>
</dbReference>
<feature type="transmembrane region" description="Helical" evidence="12">
    <location>
        <begin position="541"/>
        <end position="565"/>
    </location>
</feature>
<evidence type="ECO:0000256" key="7">
    <source>
        <dbReference type="ARBA" id="ARBA00023053"/>
    </source>
</evidence>
<evidence type="ECO:0000256" key="8">
    <source>
        <dbReference type="ARBA" id="ARBA00023065"/>
    </source>
</evidence>
<accession>A0A9N9SA33</accession>
<evidence type="ECO:0000256" key="11">
    <source>
        <dbReference type="RuleBase" id="RU362091"/>
    </source>
</evidence>
<feature type="transmembrane region" description="Helical" evidence="12">
    <location>
        <begin position="159"/>
        <end position="184"/>
    </location>
</feature>
<dbReference type="OrthoDB" id="6132759at2759"/>
<dbReference type="CDD" id="cd11492">
    <property type="entry name" value="SLC5sbd_NIS-SMVT"/>
    <property type="match status" value="1"/>
</dbReference>
<keyword evidence="10" id="KW-0739">Sodium transport</keyword>
<dbReference type="PANTHER" id="PTHR42985:SF5">
    <property type="entry name" value="FI02094P-RELATED"/>
    <property type="match status" value="1"/>
</dbReference>
<dbReference type="PANTHER" id="PTHR42985">
    <property type="entry name" value="SODIUM-COUPLED MONOCARBOXYLATE TRANSPORTER"/>
    <property type="match status" value="1"/>
</dbReference>
<feature type="transmembrane region" description="Helical" evidence="12">
    <location>
        <begin position="370"/>
        <end position="402"/>
    </location>
</feature>
<name>A0A9N9SA33_9DIPT</name>
<organism evidence="13 14">
    <name type="scientific">Chironomus riparius</name>
    <dbReference type="NCBI Taxonomy" id="315576"/>
    <lineage>
        <taxon>Eukaryota</taxon>
        <taxon>Metazoa</taxon>
        <taxon>Ecdysozoa</taxon>
        <taxon>Arthropoda</taxon>
        <taxon>Hexapoda</taxon>
        <taxon>Insecta</taxon>
        <taxon>Pterygota</taxon>
        <taxon>Neoptera</taxon>
        <taxon>Endopterygota</taxon>
        <taxon>Diptera</taxon>
        <taxon>Nematocera</taxon>
        <taxon>Chironomoidea</taxon>
        <taxon>Chironomidae</taxon>
        <taxon>Chironominae</taxon>
        <taxon>Chironomus</taxon>
    </lineage>
</organism>
<dbReference type="InterPro" id="IPR051163">
    <property type="entry name" value="Sodium:Solute_Symporter_SSF"/>
</dbReference>
<keyword evidence="8" id="KW-0406">Ion transport</keyword>
<evidence type="ECO:0000256" key="9">
    <source>
        <dbReference type="ARBA" id="ARBA00023136"/>
    </source>
</evidence>
<evidence type="ECO:0000256" key="5">
    <source>
        <dbReference type="ARBA" id="ARBA00022692"/>
    </source>
</evidence>
<dbReference type="Proteomes" id="UP001153620">
    <property type="component" value="Chromosome 4"/>
</dbReference>
<dbReference type="PROSITE" id="PS50283">
    <property type="entry name" value="NA_SOLUT_SYMP_3"/>
    <property type="match status" value="1"/>
</dbReference>
<dbReference type="AlphaFoldDB" id="A0A9N9SA33"/>
<dbReference type="GO" id="GO:0015293">
    <property type="term" value="F:symporter activity"/>
    <property type="evidence" value="ECO:0007669"/>
    <property type="project" value="TreeGrafter"/>
</dbReference>
<evidence type="ECO:0000256" key="4">
    <source>
        <dbReference type="ARBA" id="ARBA00022475"/>
    </source>
</evidence>
<feature type="transmembrane region" description="Helical" evidence="12">
    <location>
        <begin position="414"/>
        <end position="434"/>
    </location>
</feature>
<sequence>MSSIIEQSTLSTPSVTNFDVNTLTESLKYFGTADYAVFVAMLACSTLVGLYFGYKDHLTKKKNKKLGLQTSADDYLVGGRKMKVVPIALSLVASYASGITLLGTSTEIYLYGTQYCFFLFAIVCSAFIIHFIVIPVFYELKITSTNEYLEARFNKKLRVMGSVSFLVAIILYLPIVIYVPALAFNQFTGINIHVITPISMFICIFYTSLGGIKAVVWTDVLQITLMYGTLLLIAIKGTLSIGGLGVLIERNIDGGRFESADFRIDPTLRHTFWTLTIGGTIWWTSINGTSQASIQRYLSVKNLKNSQKTHILFTIGVIVLISLCIYNGLLLFAMYHDCDPLTTKLAKAKDQLLPLLAMETLKDYPGLSGLFISGVFSAALSSASTVLNSMAAVVLYDVFNAFRSTPLSKRGTEIVMRGTVIIAGIVSVLLVYVVENLGAVLQLSMSIPPAVGGPMLGVFIIGIMLPWIGARATFYATICSCVVTFSIIMKAQIEIMSKRFNFPSKETSVDGCSYNFTFNPPEIHETIKADYEQNQIYHISYLYYILVGSTLVIIISVILSLFMGFQDPRSVDRKLIAPFMRRHIHFEPVSTEETKDEDETVVKVYEKQVFDTQKT</sequence>
<evidence type="ECO:0008006" key="15">
    <source>
        <dbReference type="Google" id="ProtNLM"/>
    </source>
</evidence>
<dbReference type="InterPro" id="IPR001734">
    <property type="entry name" value="Na/solute_symporter"/>
</dbReference>
<keyword evidence="5 12" id="KW-0812">Transmembrane</keyword>
<keyword evidence="3" id="KW-0813">Transport</keyword>
<dbReference type="NCBIfam" id="TIGR00813">
    <property type="entry name" value="sss"/>
    <property type="match status" value="1"/>
</dbReference>
<protein>
    <recommendedName>
        <fullName evidence="15">Sodium-coupled monocarboxylate transporter 1</fullName>
    </recommendedName>
</protein>
<evidence type="ECO:0000256" key="10">
    <source>
        <dbReference type="ARBA" id="ARBA00023201"/>
    </source>
</evidence>
<keyword evidence="9 12" id="KW-0472">Membrane</keyword>
<evidence type="ECO:0000313" key="13">
    <source>
        <dbReference type="EMBL" id="CAG9811867.1"/>
    </source>
</evidence>
<keyword evidence="6 12" id="KW-1133">Transmembrane helix</keyword>
<keyword evidence="4" id="KW-1003">Cell membrane</keyword>
<feature type="transmembrane region" description="Helical" evidence="12">
    <location>
        <begin position="224"/>
        <end position="248"/>
    </location>
</feature>
<keyword evidence="7" id="KW-0915">Sodium</keyword>
<reference evidence="13" key="1">
    <citation type="submission" date="2022-01" db="EMBL/GenBank/DDBJ databases">
        <authorList>
            <person name="King R."/>
        </authorList>
    </citation>
    <scope>NUCLEOTIDE SEQUENCE</scope>
</reference>
<gene>
    <name evidence="13" type="ORF">CHIRRI_LOCUS14674</name>
</gene>
<dbReference type="GO" id="GO:0006814">
    <property type="term" value="P:sodium ion transport"/>
    <property type="evidence" value="ECO:0007669"/>
    <property type="project" value="UniProtKB-KW"/>
</dbReference>
<dbReference type="Pfam" id="PF00474">
    <property type="entry name" value="SSF"/>
    <property type="match status" value="1"/>
</dbReference>
<feature type="transmembrane region" description="Helical" evidence="12">
    <location>
        <begin position="190"/>
        <end position="212"/>
    </location>
</feature>
<keyword evidence="14" id="KW-1185">Reference proteome</keyword>
<proteinExistence type="inferred from homology"/>
<evidence type="ECO:0000313" key="14">
    <source>
        <dbReference type="Proteomes" id="UP001153620"/>
    </source>
</evidence>
<comment type="similarity">
    <text evidence="2 11">Belongs to the sodium:solute symporter (SSF) (TC 2.A.21) family.</text>
</comment>
<evidence type="ECO:0000256" key="2">
    <source>
        <dbReference type="ARBA" id="ARBA00006434"/>
    </source>
</evidence>
<evidence type="ECO:0000256" key="6">
    <source>
        <dbReference type="ARBA" id="ARBA00022989"/>
    </source>
</evidence>
<feature type="transmembrane region" description="Helical" evidence="12">
    <location>
        <begin position="311"/>
        <end position="335"/>
    </location>
</feature>
<feature type="transmembrane region" description="Helical" evidence="12">
    <location>
        <begin position="268"/>
        <end position="290"/>
    </location>
</feature>
<dbReference type="Gene3D" id="1.20.1730.10">
    <property type="entry name" value="Sodium/glucose cotransporter"/>
    <property type="match status" value="1"/>
</dbReference>
<dbReference type="InterPro" id="IPR038377">
    <property type="entry name" value="Na/Glc_symporter_sf"/>
</dbReference>
<evidence type="ECO:0000256" key="1">
    <source>
        <dbReference type="ARBA" id="ARBA00004651"/>
    </source>
</evidence>
<comment type="subcellular location">
    <subcellularLocation>
        <location evidence="1">Cell membrane</location>
        <topology evidence="1">Multi-pass membrane protein</topology>
    </subcellularLocation>
</comment>
<feature type="transmembrane region" description="Helical" evidence="12">
    <location>
        <begin position="35"/>
        <end position="54"/>
    </location>
</feature>
<feature type="transmembrane region" description="Helical" evidence="12">
    <location>
        <begin position="84"/>
        <end position="105"/>
    </location>
</feature>
<evidence type="ECO:0000256" key="12">
    <source>
        <dbReference type="SAM" id="Phobius"/>
    </source>
</evidence>
<dbReference type="EMBL" id="OU895880">
    <property type="protein sequence ID" value="CAG9811867.1"/>
    <property type="molecule type" value="Genomic_DNA"/>
</dbReference>
<feature type="transmembrane region" description="Helical" evidence="12">
    <location>
        <begin position="117"/>
        <end position="138"/>
    </location>
</feature>
<reference evidence="13" key="2">
    <citation type="submission" date="2022-10" db="EMBL/GenBank/DDBJ databases">
        <authorList>
            <consortium name="ENA_rothamsted_submissions"/>
            <consortium name="culmorum"/>
            <person name="King R."/>
        </authorList>
    </citation>
    <scope>NUCLEOTIDE SEQUENCE</scope>
</reference>
<evidence type="ECO:0000256" key="3">
    <source>
        <dbReference type="ARBA" id="ARBA00022448"/>
    </source>
</evidence>
<feature type="transmembrane region" description="Helical" evidence="12">
    <location>
        <begin position="446"/>
        <end position="465"/>
    </location>
</feature>